<proteinExistence type="predicted"/>
<organism evidence="1">
    <name type="scientific">Arundo donax</name>
    <name type="common">Giant reed</name>
    <name type="synonym">Donax arundinaceus</name>
    <dbReference type="NCBI Taxonomy" id="35708"/>
    <lineage>
        <taxon>Eukaryota</taxon>
        <taxon>Viridiplantae</taxon>
        <taxon>Streptophyta</taxon>
        <taxon>Embryophyta</taxon>
        <taxon>Tracheophyta</taxon>
        <taxon>Spermatophyta</taxon>
        <taxon>Magnoliopsida</taxon>
        <taxon>Liliopsida</taxon>
        <taxon>Poales</taxon>
        <taxon>Poaceae</taxon>
        <taxon>PACMAD clade</taxon>
        <taxon>Arundinoideae</taxon>
        <taxon>Arundineae</taxon>
        <taxon>Arundo</taxon>
    </lineage>
</organism>
<evidence type="ECO:0000313" key="1">
    <source>
        <dbReference type="EMBL" id="JAD54538.1"/>
    </source>
</evidence>
<dbReference type="AlphaFoldDB" id="A0A0A9AXE1"/>
<name>A0A0A9AXE1_ARUDO</name>
<dbReference type="EMBL" id="GBRH01243357">
    <property type="protein sequence ID" value="JAD54538.1"/>
    <property type="molecule type" value="Transcribed_RNA"/>
</dbReference>
<accession>A0A0A9AXE1</accession>
<protein>
    <submittedName>
        <fullName evidence="1">Uncharacterized protein</fullName>
    </submittedName>
</protein>
<sequence length="58" mass="6881">MMHNAIAIRFNTLYYTVTLCREFRYGVTTDPVLYRVHRLTGKQHRHHKFSSTNAVTNL</sequence>
<reference evidence="1" key="1">
    <citation type="submission" date="2014-09" db="EMBL/GenBank/DDBJ databases">
        <authorList>
            <person name="Magalhaes I.L.F."/>
            <person name="Oliveira U."/>
            <person name="Santos F.R."/>
            <person name="Vidigal T.H.D.A."/>
            <person name="Brescovit A.D."/>
            <person name="Santos A.J."/>
        </authorList>
    </citation>
    <scope>NUCLEOTIDE SEQUENCE</scope>
    <source>
        <tissue evidence="1">Shoot tissue taken approximately 20 cm above the soil surface</tissue>
    </source>
</reference>
<reference evidence="1" key="2">
    <citation type="journal article" date="2015" name="Data Brief">
        <title>Shoot transcriptome of the giant reed, Arundo donax.</title>
        <authorList>
            <person name="Barrero R.A."/>
            <person name="Guerrero F.D."/>
            <person name="Moolhuijzen P."/>
            <person name="Goolsby J.A."/>
            <person name="Tidwell J."/>
            <person name="Bellgard S.E."/>
            <person name="Bellgard M.I."/>
        </authorList>
    </citation>
    <scope>NUCLEOTIDE SEQUENCE</scope>
    <source>
        <tissue evidence="1">Shoot tissue taken approximately 20 cm above the soil surface</tissue>
    </source>
</reference>